<name>A0ACB8RF30_9AGAM</name>
<gene>
    <name evidence="1" type="ORF">FA95DRAFT_1564270</name>
</gene>
<evidence type="ECO:0000313" key="2">
    <source>
        <dbReference type="Proteomes" id="UP000814033"/>
    </source>
</evidence>
<reference evidence="1" key="1">
    <citation type="submission" date="2021-02" db="EMBL/GenBank/DDBJ databases">
        <authorList>
            <consortium name="DOE Joint Genome Institute"/>
            <person name="Ahrendt S."/>
            <person name="Looney B.P."/>
            <person name="Miyauchi S."/>
            <person name="Morin E."/>
            <person name="Drula E."/>
            <person name="Courty P.E."/>
            <person name="Chicoki N."/>
            <person name="Fauchery L."/>
            <person name="Kohler A."/>
            <person name="Kuo A."/>
            <person name="Labutti K."/>
            <person name="Pangilinan J."/>
            <person name="Lipzen A."/>
            <person name="Riley R."/>
            <person name="Andreopoulos W."/>
            <person name="He G."/>
            <person name="Johnson J."/>
            <person name="Barry K.W."/>
            <person name="Grigoriev I.V."/>
            <person name="Nagy L."/>
            <person name="Hibbett D."/>
            <person name="Henrissat B."/>
            <person name="Matheny P.B."/>
            <person name="Labbe J."/>
            <person name="Martin F."/>
        </authorList>
    </citation>
    <scope>NUCLEOTIDE SEQUENCE</scope>
    <source>
        <strain evidence="1">FP105234-sp</strain>
    </source>
</reference>
<organism evidence="1 2">
    <name type="scientific">Auriscalpium vulgare</name>
    <dbReference type="NCBI Taxonomy" id="40419"/>
    <lineage>
        <taxon>Eukaryota</taxon>
        <taxon>Fungi</taxon>
        <taxon>Dikarya</taxon>
        <taxon>Basidiomycota</taxon>
        <taxon>Agaricomycotina</taxon>
        <taxon>Agaricomycetes</taxon>
        <taxon>Russulales</taxon>
        <taxon>Auriscalpiaceae</taxon>
        <taxon>Auriscalpium</taxon>
    </lineage>
</organism>
<reference evidence="1" key="2">
    <citation type="journal article" date="2022" name="New Phytol.">
        <title>Evolutionary transition to the ectomycorrhizal habit in the genomes of a hyperdiverse lineage of mushroom-forming fungi.</title>
        <authorList>
            <person name="Looney B."/>
            <person name="Miyauchi S."/>
            <person name="Morin E."/>
            <person name="Drula E."/>
            <person name="Courty P.E."/>
            <person name="Kohler A."/>
            <person name="Kuo A."/>
            <person name="LaButti K."/>
            <person name="Pangilinan J."/>
            <person name="Lipzen A."/>
            <person name="Riley R."/>
            <person name="Andreopoulos W."/>
            <person name="He G."/>
            <person name="Johnson J."/>
            <person name="Nolan M."/>
            <person name="Tritt A."/>
            <person name="Barry K.W."/>
            <person name="Grigoriev I.V."/>
            <person name="Nagy L.G."/>
            <person name="Hibbett D."/>
            <person name="Henrissat B."/>
            <person name="Matheny P.B."/>
            <person name="Labbe J."/>
            <person name="Martin F.M."/>
        </authorList>
    </citation>
    <scope>NUCLEOTIDE SEQUENCE</scope>
    <source>
        <strain evidence="1">FP105234-sp</strain>
    </source>
</reference>
<dbReference type="EMBL" id="MU276063">
    <property type="protein sequence ID" value="KAI0042497.1"/>
    <property type="molecule type" value="Genomic_DNA"/>
</dbReference>
<keyword evidence="2" id="KW-1185">Reference proteome</keyword>
<protein>
    <submittedName>
        <fullName evidence="1">Uncharacterized protein</fullName>
    </submittedName>
</protein>
<proteinExistence type="predicted"/>
<accession>A0ACB8RF30</accession>
<evidence type="ECO:0000313" key="1">
    <source>
        <dbReference type="EMBL" id="KAI0042497.1"/>
    </source>
</evidence>
<sequence>MTEDDIFSNHAESTNRKRGDTSVMFSASSKYDSSPDVSHPLAPNHRATKSKLSSSISSTPSDQINTLKGTLQHGEEPKIGYHKRVESPVAEHGLGTEEDTSDEEQENEELSAGQKQTCKRTPCRVRAGIEEVGD</sequence>
<dbReference type="Proteomes" id="UP000814033">
    <property type="component" value="Unassembled WGS sequence"/>
</dbReference>
<comment type="caution">
    <text evidence="1">The sequence shown here is derived from an EMBL/GenBank/DDBJ whole genome shotgun (WGS) entry which is preliminary data.</text>
</comment>